<protein>
    <recommendedName>
        <fullName evidence="1">Methyltransferase type 11 domain-containing protein</fullName>
    </recommendedName>
</protein>
<dbReference type="AlphaFoldDB" id="A0A5M3WHM4"/>
<dbReference type="CDD" id="cd02440">
    <property type="entry name" value="AdoMet_MTases"/>
    <property type="match status" value="1"/>
</dbReference>
<feature type="domain" description="Methyltransferase type 11" evidence="1">
    <location>
        <begin position="52"/>
        <end position="139"/>
    </location>
</feature>
<evidence type="ECO:0000259" key="1">
    <source>
        <dbReference type="Pfam" id="PF08241"/>
    </source>
</evidence>
<dbReference type="EMBL" id="BLAD01000114">
    <property type="protein sequence ID" value="GES05838.1"/>
    <property type="molecule type" value="Genomic_DNA"/>
</dbReference>
<organism evidence="2 3">
    <name type="scientific">Acrocarpospora corrugata</name>
    <dbReference type="NCBI Taxonomy" id="35763"/>
    <lineage>
        <taxon>Bacteria</taxon>
        <taxon>Bacillati</taxon>
        <taxon>Actinomycetota</taxon>
        <taxon>Actinomycetes</taxon>
        <taxon>Streptosporangiales</taxon>
        <taxon>Streptosporangiaceae</taxon>
        <taxon>Acrocarpospora</taxon>
    </lineage>
</organism>
<sequence>MTTPLRQTDWTVVDEGWGRKAADFATLSEPANCREYVTIHHALAVGVGDHLLDIACGSGLALELAAARGAECAGIDASPRLIAVAKDRNPGADVRVGDMHALPWADASFDVVTSFRGVWGTTPAALGEIHRVLKPGGRVGLTVWGHIKKSPGAWALMPFRLATTAKLENQAAMVSLGRPGVGEALLAEAGFVDVERIVVPFVWEYADPETYARTLASTGPAYEAIQNVGEDAFLAGAAEEARAHVRAGLPLRAAIDVVGYLARREY</sequence>
<dbReference type="InterPro" id="IPR029063">
    <property type="entry name" value="SAM-dependent_MTases_sf"/>
</dbReference>
<dbReference type="SUPFAM" id="SSF53335">
    <property type="entry name" value="S-adenosyl-L-methionine-dependent methyltransferases"/>
    <property type="match status" value="1"/>
</dbReference>
<dbReference type="InterPro" id="IPR050508">
    <property type="entry name" value="Methyltransf_Superfamily"/>
</dbReference>
<dbReference type="Gene3D" id="3.40.50.150">
    <property type="entry name" value="Vaccinia Virus protein VP39"/>
    <property type="match status" value="1"/>
</dbReference>
<dbReference type="GO" id="GO:0008757">
    <property type="term" value="F:S-adenosylmethionine-dependent methyltransferase activity"/>
    <property type="evidence" value="ECO:0007669"/>
    <property type="project" value="InterPro"/>
</dbReference>
<evidence type="ECO:0000313" key="2">
    <source>
        <dbReference type="EMBL" id="GES05838.1"/>
    </source>
</evidence>
<gene>
    <name evidence="2" type="ORF">Acor_79070</name>
</gene>
<reference evidence="2 3" key="1">
    <citation type="submission" date="2019-10" db="EMBL/GenBank/DDBJ databases">
        <title>Whole genome shotgun sequence of Acrocarpospora corrugata NBRC 13972.</title>
        <authorList>
            <person name="Ichikawa N."/>
            <person name="Kimura A."/>
            <person name="Kitahashi Y."/>
            <person name="Komaki H."/>
            <person name="Oguchi A."/>
        </authorList>
    </citation>
    <scope>NUCLEOTIDE SEQUENCE [LARGE SCALE GENOMIC DNA]</scope>
    <source>
        <strain evidence="2 3">NBRC 13972</strain>
    </source>
</reference>
<dbReference type="OrthoDB" id="9795634at2"/>
<dbReference type="Proteomes" id="UP000334990">
    <property type="component" value="Unassembled WGS sequence"/>
</dbReference>
<keyword evidence="3" id="KW-1185">Reference proteome</keyword>
<accession>A0A5M3WHM4</accession>
<evidence type="ECO:0000313" key="3">
    <source>
        <dbReference type="Proteomes" id="UP000334990"/>
    </source>
</evidence>
<comment type="caution">
    <text evidence="2">The sequence shown here is derived from an EMBL/GenBank/DDBJ whole genome shotgun (WGS) entry which is preliminary data.</text>
</comment>
<name>A0A5M3WHM4_9ACTN</name>
<dbReference type="PANTHER" id="PTHR42912">
    <property type="entry name" value="METHYLTRANSFERASE"/>
    <property type="match status" value="1"/>
</dbReference>
<dbReference type="InterPro" id="IPR013216">
    <property type="entry name" value="Methyltransf_11"/>
</dbReference>
<proteinExistence type="predicted"/>
<dbReference type="Pfam" id="PF08241">
    <property type="entry name" value="Methyltransf_11"/>
    <property type="match status" value="1"/>
</dbReference>
<dbReference type="RefSeq" id="WP_155341803.1">
    <property type="nucleotide sequence ID" value="NZ_BAAABN010000093.1"/>
</dbReference>